<keyword evidence="2" id="KW-1185">Reference proteome</keyword>
<sequence>MSSEDHSKLKYPDYWNRDFNAWGNLNDWDTYWIEKQTQPTLITKYNSHVALGDELRGLRKIYTSTHPAYNKILNLQKELRGSINKFILQEDSKKGIRDGLKIARKGFQIYSKVDFDSVERERKRLKKHAGNVLPDGSSDSPTMPPNVAICDSDDDDDEEIPSLDSVINSVPANIQNWSLPSGKFVKDIFAENISRHAEILKDKKKINAEEKATLRYGMSRIIDLSAHMRGWFSASERQHMMKGYEEILKIPELAEDANEFIAKVEKMVKENDVNGAYKYCLNQHADASVRTCLYKISRVYSDFLFKVKDGNDLLDCGGEHHTEIDVIVKALLTLLMDYEMEMEYIVNGRKCDVRFLSRAGIDLGEWEFAAEATPNKAVGDRCRSARINQSILNGLLSRNLADKQADTIKVPFIQIAGVFGQLLVEDMVNGFYVVFPGSTFVLPTKLAHLGNLKSTIKIFNHVMETYEKINKMFYELNHGRNLLEDIFKIDDEKSVQCKSTFIHEPWWTPKSKSQKSQVLTAIEEMESKIEH</sequence>
<protein>
    <submittedName>
        <fullName evidence="1">7895_t:CDS:1</fullName>
    </submittedName>
</protein>
<name>A0A9N9DE19_9GLOM</name>
<evidence type="ECO:0000313" key="1">
    <source>
        <dbReference type="EMBL" id="CAG8632226.1"/>
    </source>
</evidence>
<dbReference type="EMBL" id="CAJVPS010007144">
    <property type="protein sequence ID" value="CAG8632226.1"/>
    <property type="molecule type" value="Genomic_DNA"/>
</dbReference>
<dbReference type="Proteomes" id="UP000789508">
    <property type="component" value="Unassembled WGS sequence"/>
</dbReference>
<dbReference type="OrthoDB" id="2439721at2759"/>
<organism evidence="1 2">
    <name type="scientific">Ambispora leptoticha</name>
    <dbReference type="NCBI Taxonomy" id="144679"/>
    <lineage>
        <taxon>Eukaryota</taxon>
        <taxon>Fungi</taxon>
        <taxon>Fungi incertae sedis</taxon>
        <taxon>Mucoromycota</taxon>
        <taxon>Glomeromycotina</taxon>
        <taxon>Glomeromycetes</taxon>
        <taxon>Archaeosporales</taxon>
        <taxon>Ambisporaceae</taxon>
        <taxon>Ambispora</taxon>
    </lineage>
</organism>
<dbReference type="AlphaFoldDB" id="A0A9N9DE19"/>
<reference evidence="1" key="1">
    <citation type="submission" date="2021-06" db="EMBL/GenBank/DDBJ databases">
        <authorList>
            <person name="Kallberg Y."/>
            <person name="Tangrot J."/>
            <person name="Rosling A."/>
        </authorList>
    </citation>
    <scope>NUCLEOTIDE SEQUENCE</scope>
    <source>
        <strain evidence="1">FL130A</strain>
    </source>
</reference>
<accession>A0A9N9DE19</accession>
<evidence type="ECO:0000313" key="2">
    <source>
        <dbReference type="Proteomes" id="UP000789508"/>
    </source>
</evidence>
<comment type="caution">
    <text evidence="1">The sequence shown here is derived from an EMBL/GenBank/DDBJ whole genome shotgun (WGS) entry which is preliminary data.</text>
</comment>
<proteinExistence type="predicted"/>
<gene>
    <name evidence="1" type="ORF">ALEPTO_LOCUS9402</name>
</gene>